<evidence type="ECO:0000313" key="10">
    <source>
        <dbReference type="EMBL" id="MEA9358084.1"/>
    </source>
</evidence>
<dbReference type="SUPFAM" id="SSF46626">
    <property type="entry name" value="Cytochrome c"/>
    <property type="match status" value="2"/>
</dbReference>
<keyword evidence="2 8" id="KW-0349">Heme</keyword>
<evidence type="ECO:0000256" key="1">
    <source>
        <dbReference type="ARBA" id="ARBA00004418"/>
    </source>
</evidence>
<evidence type="ECO:0000313" key="11">
    <source>
        <dbReference type="Proteomes" id="UP001302274"/>
    </source>
</evidence>
<dbReference type="GO" id="GO:0004130">
    <property type="term" value="F:cytochrome-c peroxidase activity"/>
    <property type="evidence" value="ECO:0007669"/>
    <property type="project" value="UniProtKB-EC"/>
</dbReference>
<evidence type="ECO:0000256" key="5">
    <source>
        <dbReference type="ARBA" id="ARBA00022764"/>
    </source>
</evidence>
<comment type="caution">
    <text evidence="10">The sequence shown here is derived from an EMBL/GenBank/DDBJ whole genome shotgun (WGS) entry which is preliminary data.</text>
</comment>
<dbReference type="InterPro" id="IPR026259">
    <property type="entry name" value="MauG/Cytc_peroxidase"/>
</dbReference>
<evidence type="ECO:0000259" key="9">
    <source>
        <dbReference type="PROSITE" id="PS51007"/>
    </source>
</evidence>
<dbReference type="EC" id="1.11.1.5" evidence="10"/>
<dbReference type="InterPro" id="IPR051395">
    <property type="entry name" value="Cytochrome_c_Peroxidase/MauG"/>
</dbReference>
<sequence>MKLRFYFQAFFIVNLDSQIELGKTLFFDPRLSSNNKISCSSCHNPNKGWSDGRPTAIGYDNKVLQRKTPSIAYLDNKNIFFWDGRATSLEEQALIPITAPDEMNQDLDLLIEKLENVPGYVSMFSSVYPREGITSKTIAQSLASFERSLNLRDSPFDRWNSGQVNAISESAKKGYSVMSTLKANCLFCHKGNDFTDQRLWDVGVNGNDSGRDGLYAFKTPSLRDVALRAPYSHNGRLLDLDDVVRFYMRGGDIHRSTQASPQRAQINLTDEEVFQVVEFLKTLTTDNSRFQKPKLP</sequence>
<dbReference type="InterPro" id="IPR036909">
    <property type="entry name" value="Cyt_c-like_dom_sf"/>
</dbReference>
<keyword evidence="10" id="KW-0575">Peroxidase</keyword>
<keyword evidence="7 8" id="KW-0408">Iron</keyword>
<keyword evidence="11" id="KW-1185">Reference proteome</keyword>
<proteinExistence type="predicted"/>
<dbReference type="PANTHER" id="PTHR30600:SF10">
    <property type="entry name" value="BLL6722 PROTEIN"/>
    <property type="match status" value="1"/>
</dbReference>
<protein>
    <submittedName>
        <fullName evidence="10">Cytochrome c peroxidase</fullName>
        <ecNumber evidence="10">1.11.1.5</ecNumber>
    </submittedName>
</protein>
<accession>A0ABU5VYE1</accession>
<dbReference type="PROSITE" id="PS51007">
    <property type="entry name" value="CYTC"/>
    <property type="match status" value="2"/>
</dbReference>
<keyword evidence="5" id="KW-0574">Periplasm</keyword>
<organism evidence="10 11">
    <name type="scientific">Bacteriovorax antarcticus</name>
    <dbReference type="NCBI Taxonomy" id="3088717"/>
    <lineage>
        <taxon>Bacteria</taxon>
        <taxon>Pseudomonadati</taxon>
        <taxon>Bdellovibrionota</taxon>
        <taxon>Bacteriovoracia</taxon>
        <taxon>Bacteriovoracales</taxon>
        <taxon>Bacteriovoracaceae</taxon>
        <taxon>Bacteriovorax</taxon>
    </lineage>
</organism>
<evidence type="ECO:0000256" key="3">
    <source>
        <dbReference type="ARBA" id="ARBA00022723"/>
    </source>
</evidence>
<dbReference type="PANTHER" id="PTHR30600">
    <property type="entry name" value="CYTOCHROME C PEROXIDASE-RELATED"/>
    <property type="match status" value="1"/>
</dbReference>
<evidence type="ECO:0000256" key="6">
    <source>
        <dbReference type="ARBA" id="ARBA00023002"/>
    </source>
</evidence>
<dbReference type="InterPro" id="IPR009056">
    <property type="entry name" value="Cyt_c-like_dom"/>
</dbReference>
<keyword evidence="4" id="KW-0732">Signal</keyword>
<feature type="domain" description="Cytochrome c" evidence="9">
    <location>
        <begin position="17"/>
        <end position="118"/>
    </location>
</feature>
<dbReference type="Proteomes" id="UP001302274">
    <property type="component" value="Unassembled WGS sequence"/>
</dbReference>
<keyword evidence="3 8" id="KW-0479">Metal-binding</keyword>
<dbReference type="RefSeq" id="WP_323578336.1">
    <property type="nucleotide sequence ID" value="NZ_JAYGJQ010000002.1"/>
</dbReference>
<evidence type="ECO:0000256" key="4">
    <source>
        <dbReference type="ARBA" id="ARBA00022729"/>
    </source>
</evidence>
<dbReference type="Pfam" id="PF03150">
    <property type="entry name" value="CCP_MauG"/>
    <property type="match status" value="1"/>
</dbReference>
<dbReference type="Gene3D" id="1.10.760.10">
    <property type="entry name" value="Cytochrome c-like domain"/>
    <property type="match status" value="2"/>
</dbReference>
<gene>
    <name evidence="10" type="ORF">SHI21_17760</name>
</gene>
<dbReference type="InterPro" id="IPR004852">
    <property type="entry name" value="Di-haem_cyt_c_peroxidsae"/>
</dbReference>
<evidence type="ECO:0000256" key="8">
    <source>
        <dbReference type="PROSITE-ProRule" id="PRU00433"/>
    </source>
</evidence>
<feature type="domain" description="Cytochrome c" evidence="9">
    <location>
        <begin position="169"/>
        <end position="284"/>
    </location>
</feature>
<dbReference type="EMBL" id="JAYGJQ010000002">
    <property type="protein sequence ID" value="MEA9358084.1"/>
    <property type="molecule type" value="Genomic_DNA"/>
</dbReference>
<evidence type="ECO:0000256" key="7">
    <source>
        <dbReference type="ARBA" id="ARBA00023004"/>
    </source>
</evidence>
<dbReference type="PIRSF" id="PIRSF000294">
    <property type="entry name" value="Cytochrome-c_peroxidase"/>
    <property type="match status" value="1"/>
</dbReference>
<reference evidence="10 11" key="1">
    <citation type="submission" date="2023-11" db="EMBL/GenBank/DDBJ databases">
        <title>A Novel Polar Bacteriovorax (B. antarcticus) Isolated from the Biocrust in Antarctica.</title>
        <authorList>
            <person name="Mun W."/>
            <person name="Choi S.Y."/>
            <person name="Mitchell R.J."/>
        </authorList>
    </citation>
    <scope>NUCLEOTIDE SEQUENCE [LARGE SCALE GENOMIC DNA]</scope>
    <source>
        <strain evidence="10 11">PP10</strain>
    </source>
</reference>
<keyword evidence="6 10" id="KW-0560">Oxidoreductase</keyword>
<comment type="subcellular location">
    <subcellularLocation>
        <location evidence="1">Periplasm</location>
    </subcellularLocation>
</comment>
<evidence type="ECO:0000256" key="2">
    <source>
        <dbReference type="ARBA" id="ARBA00022617"/>
    </source>
</evidence>
<name>A0ABU5VYE1_9BACT</name>